<evidence type="ECO:0000256" key="4">
    <source>
        <dbReference type="ARBA" id="ARBA00023319"/>
    </source>
</evidence>
<dbReference type="SUPFAM" id="SSF48726">
    <property type="entry name" value="Immunoglobulin"/>
    <property type="match status" value="4"/>
</dbReference>
<dbReference type="InterPro" id="IPR036116">
    <property type="entry name" value="FN3_sf"/>
</dbReference>
<keyword evidence="9" id="KW-1185">Reference proteome</keyword>
<feature type="region of interest" description="Disordered" evidence="5">
    <location>
        <begin position="58"/>
        <end position="93"/>
    </location>
</feature>
<accession>A0A8J7NFJ7</accession>
<dbReference type="Pfam" id="PF00041">
    <property type="entry name" value="fn3"/>
    <property type="match status" value="1"/>
</dbReference>
<dbReference type="PROSITE" id="PS50835">
    <property type="entry name" value="IG_LIKE"/>
    <property type="match status" value="5"/>
</dbReference>
<evidence type="ECO:0000256" key="5">
    <source>
        <dbReference type="SAM" id="MobiDB-lite"/>
    </source>
</evidence>
<name>A0A8J7NFJ7_ATRSP</name>
<evidence type="ECO:0000256" key="3">
    <source>
        <dbReference type="ARBA" id="ARBA00023180"/>
    </source>
</evidence>
<keyword evidence="1" id="KW-0732">Signal</keyword>
<dbReference type="Pfam" id="PF07679">
    <property type="entry name" value="I-set"/>
    <property type="match status" value="1"/>
</dbReference>
<dbReference type="CDD" id="cd00096">
    <property type="entry name" value="Ig"/>
    <property type="match status" value="1"/>
</dbReference>
<dbReference type="PROSITE" id="PS50853">
    <property type="entry name" value="FN3"/>
    <property type="match status" value="1"/>
</dbReference>
<dbReference type="InterPro" id="IPR003599">
    <property type="entry name" value="Ig_sub"/>
</dbReference>
<evidence type="ECO:0000256" key="2">
    <source>
        <dbReference type="ARBA" id="ARBA00022737"/>
    </source>
</evidence>
<feature type="domain" description="Ig-like" evidence="6">
    <location>
        <begin position="270"/>
        <end position="352"/>
    </location>
</feature>
<gene>
    <name evidence="8" type="primary">Vsig10l_1</name>
    <name evidence="8" type="ORF">GTO95_0012888</name>
</gene>
<dbReference type="InterPro" id="IPR036179">
    <property type="entry name" value="Ig-like_dom_sf"/>
</dbReference>
<feature type="domain" description="Ig-like" evidence="6">
    <location>
        <begin position="493"/>
        <end position="585"/>
    </location>
</feature>
<reference evidence="8" key="1">
    <citation type="journal article" date="2021" name="Cell">
        <title>Tracing the genetic footprints of vertebrate landing in non-teleost ray-finned fishes.</title>
        <authorList>
            <person name="Bi X."/>
            <person name="Wang K."/>
            <person name="Yang L."/>
            <person name="Pan H."/>
            <person name="Jiang H."/>
            <person name="Wei Q."/>
            <person name="Fang M."/>
            <person name="Yu H."/>
            <person name="Zhu C."/>
            <person name="Cai Y."/>
            <person name="He Y."/>
            <person name="Gan X."/>
            <person name="Zeng H."/>
            <person name="Yu D."/>
            <person name="Zhu Y."/>
            <person name="Jiang H."/>
            <person name="Qiu Q."/>
            <person name="Yang H."/>
            <person name="Zhang Y.E."/>
            <person name="Wang W."/>
            <person name="Zhu M."/>
            <person name="He S."/>
            <person name="Zhang G."/>
        </authorList>
    </citation>
    <scope>NUCLEOTIDE SEQUENCE</scope>
    <source>
        <strain evidence="8">Allg_001</strain>
    </source>
</reference>
<dbReference type="PANTHER" id="PTHR44427:SF21">
    <property type="entry name" value="CEA CELL ADHESION MOLECULE 19"/>
    <property type="match status" value="1"/>
</dbReference>
<keyword evidence="3" id="KW-0325">Glycoprotein</keyword>
<sequence length="704" mass="76082">MSRPAPVCGRVALAELGIWESRAPVCSGPTAATCFAHHSSTQGWQLLGPERVSGRRRLESCPLQGQRSSSDSGVMEERQVPVSKPSVRLSEPTPVENSAAWAQCGLENGTGPVQFVWEREGRGGARAGVPEADGSLVNLTRVSRNHTGWYSCLARNEVNEQRSDRAWLDVIYGPDEPMINITPYAVTERGFSAVELETVSLLCQAPSNPPSQYVWFYNNSQVYAGPQFTISKILRMHTGYYTCLAQNSYLNTRTKATVTLTVYYLPDSSPTCAVLPASNYTDLLLWCSWEGGSPAAALRWAPSAPGGAGSEAEPTLSNATQIRVGAQTPDNSTFSCRATHPALRAAAQCNVTVVLPPGEPRCFAVATRNNEYLMLSCAWEGGAPRALLWWAAGDGAVLGSSEENANILVFKSSGTYSGKEFVCRAKHPLSAGSRQCQLKLAAQQQHCLSGSLACPEPCLNAAGRREFIPTGTHTGPGGGVFTGQELGIREEAPVLVTQRSVVSVYEGSDVQLTCVLKATYPASEITWYNNQNQQVWDAPQKYLLHREASWSNLTVRETDGSRDSGQYWCSATNAVGGAQIPITLNVQRYPSPPNVTISKILYNSRQRTEIDLQWATQGSGDLTGFIVEQRLSRRSGAKQAPAGGAWETVAGQIEPQVREHKLGGLDPATQYAFRIIAVNHRTRGYPSEVKTPGEGAGDAALRSI</sequence>
<dbReference type="CDD" id="cd00063">
    <property type="entry name" value="FN3"/>
    <property type="match status" value="1"/>
</dbReference>
<dbReference type="PANTHER" id="PTHR44427">
    <property type="entry name" value="CARCINOEMBRYONIC ANTIGEN-RELATED CELL ADHESION MOLECULE 19"/>
    <property type="match status" value="1"/>
</dbReference>
<dbReference type="InterPro" id="IPR003598">
    <property type="entry name" value="Ig_sub2"/>
</dbReference>
<dbReference type="Pfam" id="PF13895">
    <property type="entry name" value="Ig_2"/>
    <property type="match status" value="1"/>
</dbReference>
<dbReference type="Gene3D" id="2.60.40.10">
    <property type="entry name" value="Immunoglobulins"/>
    <property type="match status" value="4"/>
</dbReference>
<protein>
    <submittedName>
        <fullName evidence="8">VS10L protein</fullName>
    </submittedName>
</protein>
<keyword evidence="4" id="KW-0393">Immunoglobulin domain</keyword>
<dbReference type="InterPro" id="IPR013783">
    <property type="entry name" value="Ig-like_fold"/>
</dbReference>
<dbReference type="SMART" id="SM00408">
    <property type="entry name" value="IGc2"/>
    <property type="match status" value="3"/>
</dbReference>
<evidence type="ECO:0000259" key="7">
    <source>
        <dbReference type="PROSITE" id="PS50853"/>
    </source>
</evidence>
<evidence type="ECO:0000313" key="9">
    <source>
        <dbReference type="Proteomes" id="UP000736164"/>
    </source>
</evidence>
<dbReference type="Proteomes" id="UP000736164">
    <property type="component" value="Unassembled WGS sequence"/>
</dbReference>
<proteinExistence type="predicted"/>
<dbReference type="EMBL" id="JAAWVO010006217">
    <property type="protein sequence ID" value="MBN3312516.1"/>
    <property type="molecule type" value="Genomic_DNA"/>
</dbReference>
<dbReference type="AlphaFoldDB" id="A0A8J7NFJ7"/>
<dbReference type="SMART" id="SM00060">
    <property type="entry name" value="FN3"/>
    <property type="match status" value="1"/>
</dbReference>
<dbReference type="SMART" id="SM00409">
    <property type="entry name" value="IG"/>
    <property type="match status" value="3"/>
</dbReference>
<evidence type="ECO:0000256" key="1">
    <source>
        <dbReference type="ARBA" id="ARBA00022729"/>
    </source>
</evidence>
<comment type="caution">
    <text evidence="8">The sequence shown here is derived from an EMBL/GenBank/DDBJ whole genome shotgun (WGS) entry which is preliminary data.</text>
</comment>
<feature type="non-terminal residue" evidence="8">
    <location>
        <position position="704"/>
    </location>
</feature>
<evidence type="ECO:0000259" key="6">
    <source>
        <dbReference type="PROSITE" id="PS50835"/>
    </source>
</evidence>
<organism evidence="8 9">
    <name type="scientific">Atractosteus spatula</name>
    <name type="common">Alligator gar</name>
    <name type="synonym">Lepisosteus spatula</name>
    <dbReference type="NCBI Taxonomy" id="7917"/>
    <lineage>
        <taxon>Eukaryota</taxon>
        <taxon>Metazoa</taxon>
        <taxon>Chordata</taxon>
        <taxon>Craniata</taxon>
        <taxon>Vertebrata</taxon>
        <taxon>Euteleostomi</taxon>
        <taxon>Actinopterygii</taxon>
        <taxon>Neopterygii</taxon>
        <taxon>Holostei</taxon>
        <taxon>Semionotiformes</taxon>
        <taxon>Lepisosteidae</taxon>
        <taxon>Atractosteus</taxon>
    </lineage>
</organism>
<dbReference type="InterPro" id="IPR013098">
    <property type="entry name" value="Ig_I-set"/>
</dbReference>
<dbReference type="InterPro" id="IPR007110">
    <property type="entry name" value="Ig-like_dom"/>
</dbReference>
<feature type="non-terminal residue" evidence="8">
    <location>
        <position position="1"/>
    </location>
</feature>
<dbReference type="InterPro" id="IPR050831">
    <property type="entry name" value="CEA_cell_adhesion"/>
</dbReference>
<feature type="compositionally biased region" description="Polar residues" evidence="5">
    <location>
        <begin position="63"/>
        <end position="72"/>
    </location>
</feature>
<feature type="domain" description="Ig-like" evidence="6">
    <location>
        <begin position="360"/>
        <end position="441"/>
    </location>
</feature>
<feature type="domain" description="Ig-like" evidence="6">
    <location>
        <begin position="85"/>
        <end position="169"/>
    </location>
</feature>
<dbReference type="SUPFAM" id="SSF49265">
    <property type="entry name" value="Fibronectin type III"/>
    <property type="match status" value="1"/>
</dbReference>
<keyword evidence="2" id="KW-0677">Repeat</keyword>
<dbReference type="InterPro" id="IPR003961">
    <property type="entry name" value="FN3_dom"/>
</dbReference>
<feature type="domain" description="Ig-like" evidence="6">
    <location>
        <begin position="177"/>
        <end position="259"/>
    </location>
</feature>
<feature type="domain" description="Fibronectin type-III" evidence="7">
    <location>
        <begin position="591"/>
        <end position="699"/>
    </location>
</feature>
<evidence type="ECO:0000313" key="8">
    <source>
        <dbReference type="EMBL" id="MBN3312516.1"/>
    </source>
</evidence>